<feature type="compositionally biased region" description="Low complexity" evidence="15">
    <location>
        <begin position="1996"/>
        <end position="2016"/>
    </location>
</feature>
<feature type="compositionally biased region" description="Low complexity" evidence="15">
    <location>
        <begin position="1756"/>
        <end position="1765"/>
    </location>
</feature>
<organism evidence="20 21">
    <name type="scientific">Fasciola hepatica</name>
    <name type="common">Liver fluke</name>
    <dbReference type="NCBI Taxonomy" id="6192"/>
    <lineage>
        <taxon>Eukaryota</taxon>
        <taxon>Metazoa</taxon>
        <taxon>Spiralia</taxon>
        <taxon>Lophotrochozoa</taxon>
        <taxon>Platyhelminthes</taxon>
        <taxon>Trematoda</taxon>
        <taxon>Digenea</taxon>
        <taxon>Plagiorchiida</taxon>
        <taxon>Echinostomata</taxon>
        <taxon>Echinostomatoidea</taxon>
        <taxon>Fasciolidae</taxon>
        <taxon>Fasciola</taxon>
    </lineage>
</organism>
<dbReference type="GO" id="GO:0008270">
    <property type="term" value="F:zinc ion binding"/>
    <property type="evidence" value="ECO:0007669"/>
    <property type="project" value="UniProtKB-KW"/>
</dbReference>
<dbReference type="InterPro" id="IPR001214">
    <property type="entry name" value="SET_dom"/>
</dbReference>
<keyword evidence="3" id="KW-0489">Methyltransferase</keyword>
<protein>
    <submittedName>
        <fullName evidence="20">Myeloid/lymphoid or mixed-lineage leukemia</fullName>
    </submittedName>
</protein>
<dbReference type="InterPro" id="IPR034732">
    <property type="entry name" value="EPHD"/>
</dbReference>
<feature type="domain" description="PHD-type" evidence="16">
    <location>
        <begin position="1926"/>
        <end position="1975"/>
    </location>
</feature>
<dbReference type="GO" id="GO:0042800">
    <property type="term" value="F:histone H3K4 methyltransferase activity"/>
    <property type="evidence" value="ECO:0007669"/>
    <property type="project" value="TreeGrafter"/>
</dbReference>
<feature type="compositionally biased region" description="Polar residues" evidence="15">
    <location>
        <begin position="631"/>
        <end position="640"/>
    </location>
</feature>
<feature type="region of interest" description="Disordered" evidence="15">
    <location>
        <begin position="2177"/>
        <end position="2295"/>
    </location>
</feature>
<evidence type="ECO:0000256" key="2">
    <source>
        <dbReference type="ARBA" id="ARBA00022553"/>
    </source>
</evidence>
<feature type="compositionally biased region" description="Polar residues" evidence="15">
    <location>
        <begin position="715"/>
        <end position="727"/>
    </location>
</feature>
<feature type="region of interest" description="Disordered" evidence="15">
    <location>
        <begin position="630"/>
        <end position="653"/>
    </location>
</feature>
<feature type="region of interest" description="Disordered" evidence="15">
    <location>
        <begin position="1314"/>
        <end position="1537"/>
    </location>
</feature>
<feature type="domain" description="SET" evidence="17">
    <location>
        <begin position="4067"/>
        <end position="4183"/>
    </location>
</feature>
<feature type="domain" description="Post-SET" evidence="18">
    <location>
        <begin position="4189"/>
        <end position="4205"/>
    </location>
</feature>
<dbReference type="PANTHER" id="PTHR45888:SF6">
    <property type="entry name" value="HL01030P-RELATED"/>
    <property type="match status" value="1"/>
</dbReference>
<feature type="compositionally biased region" description="Polar residues" evidence="15">
    <location>
        <begin position="1377"/>
        <end position="1390"/>
    </location>
</feature>
<keyword evidence="2" id="KW-0597">Phosphoprotein</keyword>
<keyword evidence="5" id="KW-0949">S-adenosyl-L-methionine</keyword>
<feature type="compositionally biased region" description="Polar residues" evidence="15">
    <location>
        <begin position="428"/>
        <end position="439"/>
    </location>
</feature>
<evidence type="ECO:0000256" key="4">
    <source>
        <dbReference type="ARBA" id="ARBA00022679"/>
    </source>
</evidence>
<dbReference type="GO" id="GO:0032259">
    <property type="term" value="P:methylation"/>
    <property type="evidence" value="ECO:0007669"/>
    <property type="project" value="UniProtKB-KW"/>
</dbReference>
<feature type="compositionally biased region" description="Basic and acidic residues" evidence="15">
    <location>
        <begin position="728"/>
        <end position="738"/>
    </location>
</feature>
<feature type="compositionally biased region" description="Polar residues" evidence="15">
    <location>
        <begin position="2209"/>
        <end position="2228"/>
    </location>
</feature>
<feature type="region of interest" description="Disordered" evidence="15">
    <location>
        <begin position="707"/>
        <end position="738"/>
    </location>
</feature>
<dbReference type="InterPro" id="IPR003888">
    <property type="entry name" value="FYrich_N"/>
</dbReference>
<feature type="compositionally biased region" description="Polar residues" evidence="15">
    <location>
        <begin position="1620"/>
        <end position="1630"/>
    </location>
</feature>
<keyword evidence="10" id="KW-0156">Chromatin regulator</keyword>
<evidence type="ECO:0000256" key="14">
    <source>
        <dbReference type="PROSITE-ProRule" id="PRU00146"/>
    </source>
</evidence>
<feature type="compositionally biased region" description="Low complexity" evidence="15">
    <location>
        <begin position="2192"/>
        <end position="2208"/>
    </location>
</feature>
<dbReference type="PROSITE" id="PS51543">
    <property type="entry name" value="FYRC"/>
    <property type="match status" value="1"/>
</dbReference>
<evidence type="ECO:0000313" key="20">
    <source>
        <dbReference type="EMBL" id="THD25175.1"/>
    </source>
</evidence>
<feature type="compositionally biased region" description="Polar residues" evidence="15">
    <location>
        <begin position="1144"/>
        <end position="1158"/>
    </location>
</feature>
<dbReference type="PROSITE" id="PS51805">
    <property type="entry name" value="EPHD"/>
    <property type="match status" value="1"/>
</dbReference>
<feature type="compositionally biased region" description="Basic and acidic residues" evidence="15">
    <location>
        <begin position="111"/>
        <end position="127"/>
    </location>
</feature>
<dbReference type="Gene3D" id="3.30.160.360">
    <property type="match status" value="1"/>
</dbReference>
<feature type="region of interest" description="Disordered" evidence="15">
    <location>
        <begin position="2642"/>
        <end position="2666"/>
    </location>
</feature>
<accession>A0A4E0REP0</accession>
<feature type="region of interest" description="Disordered" evidence="15">
    <location>
        <begin position="1696"/>
        <end position="1768"/>
    </location>
</feature>
<dbReference type="SUPFAM" id="SSF57903">
    <property type="entry name" value="FYVE/PHD zinc finger"/>
    <property type="match status" value="3"/>
</dbReference>
<dbReference type="Gene3D" id="2.170.270.10">
    <property type="entry name" value="SET domain"/>
    <property type="match status" value="1"/>
</dbReference>
<evidence type="ECO:0000256" key="5">
    <source>
        <dbReference type="ARBA" id="ARBA00022691"/>
    </source>
</evidence>
<evidence type="ECO:0000256" key="3">
    <source>
        <dbReference type="ARBA" id="ARBA00022603"/>
    </source>
</evidence>
<dbReference type="SUPFAM" id="SSF82199">
    <property type="entry name" value="SET domain"/>
    <property type="match status" value="1"/>
</dbReference>
<dbReference type="GO" id="GO:0044666">
    <property type="term" value="C:MLL3/4 complex"/>
    <property type="evidence" value="ECO:0007669"/>
    <property type="project" value="TreeGrafter"/>
</dbReference>
<feature type="compositionally biased region" description="Low complexity" evidence="15">
    <location>
        <begin position="3661"/>
        <end position="3678"/>
    </location>
</feature>
<dbReference type="PROSITE" id="PS50016">
    <property type="entry name" value="ZF_PHD_2"/>
    <property type="match status" value="2"/>
</dbReference>
<feature type="compositionally biased region" description="Polar residues" evidence="15">
    <location>
        <begin position="1729"/>
        <end position="1739"/>
    </location>
</feature>
<sequence>MYFLGSAHCELVSDHRFFFAIHLNPHSFAFYSRKLEPPENPVTVTESNLTKPPKESGTQDVIASCNQESRKIQIEPAEIESVQSPTKAAIPEISSAKPEAPDPEDTGAESLTKEDTEEHSTDTNDTIHGRFRSASCRLCQTKLRRNDRVVLRFCCPCFNMLQDFARDYKSTEDLVCLRDTPCLDQWPARPFDPDAPHTTRSAFRHLEEQYGYVTPEWCIPCKVVHSIRLGLKFTIFRSVPAHATRALSLVNLNVLDNPVLQHRGRMRHARACLSLLAQDYTRLCSDSRYTTSSTYLDEPDNKSQDTNLSLCQLLDALWVRPLHLVARGQLRENIPPDEIAEIDTAEKCADVIVPPPDNDTSKTPVGELDSSSVSLSSDSSNVRETERTASRVTDVVDTDPSAVTAAGETIPLGLTPPYPPSDELENCGSRNLVSSSPNKTIPEDPSSGKISQFRCVLCRFRCGRFKQQTTPVVLDAIQLMLQQNMYAVTVGPVPIRHRAPRVPGHTLISIGELSEPNARVPVNTACSESGNPVSGINPFHSELIQGKVPEDTVSRESSGLDANTHTVCTDHPILPVPDAQAVNAAGVNCSSAVDSCPDDVVLLNESVTSGAHAETTVLDAPVSNVEPCSPTGVTVSSTKGKQNEEEESEQIQTTVPLVETEVNTSSCLTDEKLSIDDPQPGTEAEISITKPLHDNQNSQVIQHISQDMKADEQSETVPNSYSAPKPNSQRDAHFPGHVDRKNLNANEFEICAACLYHIRRTLRSIVNQPPTREESLDRVVNLMQNPNRFCANQNVISQPDSALCSRPPNDCGRCDTCFLHVCLSKLCGSLQSAKREACSQHLHEECNTGDRFASRAKSSRELILPVGGPLLLPLPRDRDSSRSKSSDDSLYARALSPTTTLVTYPTTVLDYDIENNRPACYCCQSSTASFVHCYRVDNDPSHHMLICSGCLWAWMAQVDAAHHDPGVQRIARRLASAAAATDSCVPLLSSASRRTLVDTARLARFFSYHPCSASCTESLSGQGKVPPKPLWFVCPGCVARRLHRLCAARFPLNCPRWYRRCLQLMCRSKSLEDLDPRLLCFTSSTETNINQTRLALVDVEYTDAVIERWLLPPEPPMVAECTALTRSGETESSAESDSEADENATPSDASTGVSSSLSPLRLDEHETEYGAKNWWEQYSESAEEPTKLEEESELAIQGCVHAEKDMLSESEVVGVHVPDETSAHEPEGTGTHEPDETSAHEPEETGAHEPEGTSAHESAETNAHGPDETNFHVPKGTSAHVPEETSVDFVASKRQRKVNPKFAEAVAILRPRTRVTTHASDRIVTEGPVQSENEVASEAETKESALPVKIDEEVATDQEAQGSESNEPTVDEGSSVAPKQTTIDTTSPSASPLPEAGAQQLVRNPRGKRKASPTIEPPIRSKRSLKINARFFDGFTGHFPSFVGEGRQIRDSSPVEDADDSETNEDGEPQSPRRLHDRRGPKQTRLSGSSRGRLESRGGRQSSSHVEDSKTSPSQKSNGWGPRVKQVSRHALRSDPDRYGSTISAMVHAARLAAVGAKIPGGTSPNHAALAATARTVVTTNVSGASGTGGDGAISELPCEDNSDGHGSYDESEVDAGGSSRWSSNRTPASDSARRLPLRCGQCAACIGLIQACGRCTNCRLLQQQSSSNNTASENFKIGPCRQLICFRRRAENVTNKSGPRVKLPTNFASPNSSASPLSGSALATGASVNGNKSGSVSHARQHCPSHRQGSPPPGSTDTPGVSPTAGAVSLLDTVPGLSQQLDADSWITQADRDDGQSSLRGRGVFQSAARYDSLNAHSHRPLTPVSGGDLGMRFNSSNQREDSDSDKDRIRPCEGEAITSELAHQGGYAIVTTMAAAPPKEICYACGSGGGQLLFCVSCAEPYHFYCVERQFRPRRKDHFICRNCTQCGQCRKPAADLRCLRCSAGYHPSCLPDYPPAQSGQRGNWICPNCAVCVHCGTKPSKPMEPGDPFRAPSLSTNSVTSTTTTTTTTISPSERASVSARRLIMVPWSSDVNKCAACSLAVTRGDVCPECDRAYLPTAKQMIQCDSCQLWMHRTCTKLTVDEYEWVARLPPGRLSKFLVNCSVCQNEKRHRENVLPGSFATDVDEHCRSLRPSDPLSVDVLDEDLETNGASRLRIIARDTLMERMADLVTNCRQLAGPSGSPLPSPSNLPSTNATTTGYAGTTGDRSNFSPTSSSSQDNVTRFNQDPMVCHRQSSQDSDYVTEKRIPQLDGTGNVDSDEDERSSQKRTPSSLSKVYKPRGRSSGTIDPPISRASDVLLDEHDSSCSDVMSNSLFPSGRLVQLGSNLGTHSSPGSGSWNAPHANRVVYDPTSSRSITRMRHSNPYHHRTDSSVPDRMGLRFSRAIEDDRSSMVGLCAAPPTNAKWLVEDEFEQIWTSPRAMIYRLLTRILHKLSAHPTSSPYATTLRRLLRWLSQITESFFPWLNLSEMASDVRDVLRQTNGEFNPVLRHFERLALIELHELVCPVVARLSECQLHVRLPVSGLRATNCVLSVQTLHSTIMQHLRSNHSLTLSHSSTLASNILPEWRALAEARLFITRIPPSQCHRPHELEVMDRMRNEAREERWVEHWSSIEEEMVLQYFQRHLARLSIRLRREALGQAGRNSNTHRSATAIPPRSEDQARIDLPSNSGVESEMNHLEATGKQIDRAVTSEAVAAVASALDEAFQDVDSVLAAEQEEMSDKHLLIPPQANNFEPQTAGQQSEITTDLVKPLCSTSQLSSPAPVQMEPFYFARANVWTAAMGHRIDSSLNTANKKFGSSDGMEISNNRDPTADFDLELDSGDEDVRCCLLCGHHGDSNIEGRLLFTGADTWVHVNCALWSNEVYEEETGQLIGLSDALRRARTSVCGDCGRFGATMICSNAHDPGCPLHSPGTTPCSGDTQCVSSGINLDPDKAHAIHFACALRRRPPAPRSVFTADRSWFCSPECHRATGRQRLSDGIREMRRTHRPHGRQAASFSRGRSTRFELPADADDLDMDGDSGVNVADPFDETSTDPFLDRQELLELENNVADDLEPISLGELLVCRRVFVPSDCFTASLYPASVTARGESYRPWITPDANPRLQVAAQLATKNLAVSPNSLAFLQCTGLAANSLVVTIGSLRIDRLGEVREASDALASVKSNSVTSTGVPIRRWNYLCPINYRARRIFWSCTKLDARISYTLHVRQTHTVHFPVTNLPFNSSQTKSFPGRQALFDSIPVNRASHTAQTTGNRLLENELRTCMRPAAVQSSTQSPLIHESIVPSYPGLPGLSKLNSQEKPHMGSSNPGDRGNKAAPMLNPYTMWQRPSVHSDGMPSPRSTTLSNSSELLPVPDSALSIRSTIGNNNGTAVTTTTIAGTAAPMDTNPVLTAQLSCRVSAPTETSAMSTSEANSGASSMKILKTVSLAKTARFPLSSAVQSGQTRITYSGSTNPLVVAKPVQAPINVVTTIPMLLRPTNTVTPSTSQSTRNPVCWPVPIHTIQSCPTVLTTAVTTPITTVPTPAVMAKPVGNPATPTIRLTGGTGGVIRIQHMPWHRPTTLTTPTKDLQLAIQLNGLFQNLPTTRPAVPRASLPIGNPCRQIPLNGANAGQRTRTEPTPPVTHLLPQLDGTLDLDEDYDPSKPENPPPRKRTRPIKRYHLRRTPSVTSNDSSNSTQSSRTSIRHRGHMSRHKQRHSTSSSPSSTNLDHRRDKPSQPFLRQNKPALVPALSPRAPPIRRRWIEERSRQQELAHLVSKAKQANQARLYQSEVEKHTRAYRLRFAIDGVVRAAANPSVAWQTVLSRVAALRERHGLPPLIYSGADGWAQFGLNHRHVIFLVEQMRGAFHCYRYRFQYHRRKVERLRQKFTPPVPLTEGCARALMWTKPRRPAHHARDPLDFLSCAANPPPRPCFTPTQTMFPHNSTSAVAHTPTTTSGPSGILSPEEPATMLSPSERIVCAEAARQAASLVASQLKLPMRVREACIARAVVQATGLPINPNGSSDVDELQSPVRCRDTENGSVNRSDPWVDADDEDDEDDDQDEVEGEDSSELCTVSTQFKSVISGPMTRLLRVAVHPSRIHGRGLFALRGFREDEMIIEYLGERIRNLVCETREIRYRAAGVDCYMFRIDPEWVIDATYAGNAARFINHSCEPNCYAKVISVEDKKHIVILAQRRIYPGEELTYDYRFPKESDKLLCNCGSYMCRRYLN</sequence>
<keyword evidence="6" id="KW-0479">Metal-binding</keyword>
<evidence type="ECO:0000256" key="10">
    <source>
        <dbReference type="ARBA" id="ARBA00022853"/>
    </source>
</evidence>
<feature type="region of interest" description="Disordered" evidence="15">
    <location>
        <begin position="3991"/>
        <end position="4047"/>
    </location>
</feature>
<dbReference type="Proteomes" id="UP000230066">
    <property type="component" value="Unassembled WGS sequence"/>
</dbReference>
<feature type="domain" description="PHD-type" evidence="16">
    <location>
        <begin position="1881"/>
        <end position="1929"/>
    </location>
</feature>
<feature type="compositionally biased region" description="Basic residues" evidence="15">
    <location>
        <begin position="3679"/>
        <end position="3693"/>
    </location>
</feature>
<evidence type="ECO:0000256" key="9">
    <source>
        <dbReference type="ARBA" id="ARBA00022833"/>
    </source>
</evidence>
<evidence type="ECO:0000313" key="21">
    <source>
        <dbReference type="Proteomes" id="UP000230066"/>
    </source>
</evidence>
<evidence type="ECO:0000256" key="12">
    <source>
        <dbReference type="ARBA" id="ARBA00023163"/>
    </source>
</evidence>
<evidence type="ECO:0000256" key="13">
    <source>
        <dbReference type="ARBA" id="ARBA00023242"/>
    </source>
</evidence>
<dbReference type="PROSITE" id="PS51542">
    <property type="entry name" value="FYRN"/>
    <property type="match status" value="1"/>
</dbReference>
<keyword evidence="7" id="KW-0677">Repeat</keyword>
<dbReference type="SMART" id="SM00249">
    <property type="entry name" value="PHD"/>
    <property type="match status" value="3"/>
</dbReference>
<dbReference type="PROSITE" id="PS50280">
    <property type="entry name" value="SET"/>
    <property type="match status" value="1"/>
</dbReference>
<feature type="compositionally biased region" description="Basic and acidic residues" evidence="15">
    <location>
        <begin position="1219"/>
        <end position="1251"/>
    </location>
</feature>
<dbReference type="SMART" id="SM00542">
    <property type="entry name" value="FYRC"/>
    <property type="match status" value="1"/>
</dbReference>
<feature type="region of interest" description="Disordered" evidence="15">
    <location>
        <begin position="3591"/>
        <end position="3729"/>
    </location>
</feature>
<feature type="region of interest" description="Disordered" evidence="15">
    <location>
        <begin position="3292"/>
        <end position="3313"/>
    </location>
</feature>
<proteinExistence type="predicted"/>
<dbReference type="InterPro" id="IPR003616">
    <property type="entry name" value="Post-SET_dom"/>
</dbReference>
<keyword evidence="9" id="KW-0862">Zinc</keyword>
<feature type="region of interest" description="Disordered" evidence="15">
    <location>
        <begin position="1125"/>
        <end position="1161"/>
    </location>
</feature>
<keyword evidence="11" id="KW-0805">Transcription regulation</keyword>
<evidence type="ECO:0000259" key="18">
    <source>
        <dbReference type="PROSITE" id="PS50868"/>
    </source>
</evidence>
<dbReference type="Pfam" id="PF05965">
    <property type="entry name" value="FYRC"/>
    <property type="match status" value="1"/>
</dbReference>
<feature type="compositionally biased region" description="Polar residues" evidence="15">
    <location>
        <begin position="1358"/>
        <end position="1368"/>
    </location>
</feature>
<dbReference type="InterPro" id="IPR011011">
    <property type="entry name" value="Znf_FYVE_PHD"/>
</dbReference>
<dbReference type="Gene3D" id="3.30.40.10">
    <property type="entry name" value="Zinc/RING finger domain, C3HC4 (zinc finger)"/>
    <property type="match status" value="4"/>
</dbReference>
<dbReference type="InterPro" id="IPR046341">
    <property type="entry name" value="SET_dom_sf"/>
</dbReference>
<keyword evidence="21" id="KW-1185">Reference proteome</keyword>
<feature type="region of interest" description="Disordered" evidence="15">
    <location>
        <begin position="352"/>
        <end position="446"/>
    </location>
</feature>
<evidence type="ECO:0000259" key="17">
    <source>
        <dbReference type="PROSITE" id="PS50280"/>
    </source>
</evidence>
<gene>
    <name evidence="20" type="ORF">D915_004106</name>
</gene>
<evidence type="ECO:0000256" key="11">
    <source>
        <dbReference type="ARBA" id="ARBA00023015"/>
    </source>
</evidence>
<feature type="region of interest" description="Disordered" evidence="15">
    <location>
        <begin position="1816"/>
        <end position="1851"/>
    </location>
</feature>
<keyword evidence="4" id="KW-0808">Transferase</keyword>
<feature type="region of interest" description="Disordered" evidence="15">
    <location>
        <begin position="76"/>
        <end position="127"/>
    </location>
</feature>
<feature type="compositionally biased region" description="Acidic residues" evidence="15">
    <location>
        <begin position="1454"/>
        <end position="1468"/>
    </location>
</feature>
<feature type="compositionally biased region" description="Polar residues" evidence="15">
    <location>
        <begin position="3337"/>
        <end position="3347"/>
    </location>
</feature>
<dbReference type="Pfam" id="PF00628">
    <property type="entry name" value="PHD"/>
    <property type="match status" value="1"/>
</dbReference>
<dbReference type="EMBL" id="JXXN02001256">
    <property type="protein sequence ID" value="THD25175.1"/>
    <property type="molecule type" value="Genomic_DNA"/>
</dbReference>
<feature type="compositionally biased region" description="Low complexity" evidence="15">
    <location>
        <begin position="1706"/>
        <end position="1728"/>
    </location>
</feature>
<dbReference type="SMART" id="SM00317">
    <property type="entry name" value="SET"/>
    <property type="match status" value="1"/>
</dbReference>
<dbReference type="CDD" id="cd15506">
    <property type="entry name" value="PHD1_KMT2A_like"/>
    <property type="match status" value="1"/>
</dbReference>
<evidence type="ECO:0000259" key="16">
    <source>
        <dbReference type="PROSITE" id="PS50016"/>
    </source>
</evidence>
<feature type="compositionally biased region" description="Basic residues" evidence="15">
    <location>
        <begin position="3646"/>
        <end position="3660"/>
    </location>
</feature>
<feature type="region of interest" description="Disordered" evidence="15">
    <location>
        <begin position="3328"/>
        <end position="3348"/>
    </location>
</feature>
<feature type="region of interest" description="Disordered" evidence="15">
    <location>
        <begin position="1992"/>
        <end position="2016"/>
    </location>
</feature>
<evidence type="ECO:0000256" key="1">
    <source>
        <dbReference type="ARBA" id="ARBA00004123"/>
    </source>
</evidence>
<dbReference type="PANTHER" id="PTHR45888">
    <property type="entry name" value="HL01030P-RELATED"/>
    <property type="match status" value="1"/>
</dbReference>
<feature type="domain" description="PHD-type" evidence="19">
    <location>
        <begin position="2828"/>
        <end position="2939"/>
    </location>
</feature>
<keyword evidence="8 14" id="KW-0863">Zinc-finger</keyword>
<dbReference type="PROSITE" id="PS50868">
    <property type="entry name" value="POST_SET"/>
    <property type="match status" value="1"/>
</dbReference>
<feature type="compositionally biased region" description="Acidic residues" evidence="15">
    <location>
        <begin position="1132"/>
        <end position="1142"/>
    </location>
</feature>
<comment type="subcellular location">
    <subcellularLocation>
        <location evidence="1">Nucleus</location>
    </subcellularLocation>
</comment>
<evidence type="ECO:0000256" key="15">
    <source>
        <dbReference type="SAM" id="MobiDB-lite"/>
    </source>
</evidence>
<evidence type="ECO:0000256" key="8">
    <source>
        <dbReference type="ARBA" id="ARBA00022771"/>
    </source>
</evidence>
<keyword evidence="13" id="KW-0539">Nucleus</keyword>
<feature type="compositionally biased region" description="Low complexity" evidence="15">
    <location>
        <begin position="368"/>
        <end position="380"/>
    </location>
</feature>
<dbReference type="InterPro" id="IPR001965">
    <property type="entry name" value="Znf_PHD"/>
</dbReference>
<feature type="compositionally biased region" description="Acidic residues" evidence="15">
    <location>
        <begin position="4025"/>
        <end position="4046"/>
    </location>
</feature>
<dbReference type="InterPro" id="IPR019787">
    <property type="entry name" value="Znf_PHD-finger"/>
</dbReference>
<name>A0A4E0REP0_FASHE</name>
<evidence type="ECO:0000256" key="7">
    <source>
        <dbReference type="ARBA" id="ARBA00022737"/>
    </source>
</evidence>
<comment type="caution">
    <text evidence="20">The sequence shown here is derived from an EMBL/GenBank/DDBJ whole genome shotgun (WGS) entry which is preliminary data.</text>
</comment>
<keyword evidence="12" id="KW-0804">Transcription</keyword>
<dbReference type="GO" id="GO:0003713">
    <property type="term" value="F:transcription coactivator activity"/>
    <property type="evidence" value="ECO:0007669"/>
    <property type="project" value="TreeGrafter"/>
</dbReference>
<feature type="region of interest" description="Disordered" evidence="15">
    <location>
        <begin position="1583"/>
        <end position="1632"/>
    </location>
</feature>
<reference evidence="20" key="1">
    <citation type="submission" date="2019-03" db="EMBL/GenBank/DDBJ databases">
        <title>Improved annotation for the trematode Fasciola hepatica.</title>
        <authorList>
            <person name="Choi Y.-J."/>
            <person name="Martin J."/>
            <person name="Mitreva M."/>
        </authorList>
    </citation>
    <scope>NUCLEOTIDE SEQUENCE [LARGE SCALE GENOMIC DNA]</scope>
</reference>
<dbReference type="CDD" id="cd10518">
    <property type="entry name" value="SET_SETD1-like"/>
    <property type="match status" value="1"/>
</dbReference>
<feature type="compositionally biased region" description="Basic and acidic residues" evidence="15">
    <location>
        <begin position="1840"/>
        <end position="1851"/>
    </location>
</feature>
<dbReference type="Pfam" id="PF00856">
    <property type="entry name" value="SET"/>
    <property type="match status" value="1"/>
</dbReference>
<feature type="region of interest" description="Disordered" evidence="15">
    <location>
        <begin position="1219"/>
        <end position="1298"/>
    </location>
</feature>
<dbReference type="InterPro" id="IPR003889">
    <property type="entry name" value="FYrich_C"/>
</dbReference>
<dbReference type="InterPro" id="IPR013083">
    <property type="entry name" value="Znf_RING/FYVE/PHD"/>
</dbReference>
<evidence type="ECO:0000256" key="6">
    <source>
        <dbReference type="ARBA" id="ARBA00022723"/>
    </source>
</evidence>
<dbReference type="GO" id="GO:0045944">
    <property type="term" value="P:positive regulation of transcription by RNA polymerase II"/>
    <property type="evidence" value="ECO:0007669"/>
    <property type="project" value="TreeGrafter"/>
</dbReference>
<evidence type="ECO:0000259" key="19">
    <source>
        <dbReference type="PROSITE" id="PS51805"/>
    </source>
</evidence>
<feature type="compositionally biased region" description="Basic residues" evidence="15">
    <location>
        <begin position="1473"/>
        <end position="1482"/>
    </location>
</feature>